<dbReference type="Gene3D" id="3.40.960.10">
    <property type="entry name" value="VSR Endonuclease"/>
    <property type="match status" value="1"/>
</dbReference>
<dbReference type="PANTHER" id="PTHR38590">
    <property type="entry name" value="BLL0828 PROTEIN"/>
    <property type="match status" value="1"/>
</dbReference>
<dbReference type="AlphaFoldDB" id="A0A6N9Q8R6"/>
<dbReference type="PANTHER" id="PTHR38590:SF1">
    <property type="entry name" value="BLL0828 PROTEIN"/>
    <property type="match status" value="1"/>
</dbReference>
<dbReference type="Proteomes" id="UP000448943">
    <property type="component" value="Unassembled WGS sequence"/>
</dbReference>
<dbReference type="InterPro" id="IPR047216">
    <property type="entry name" value="Endonuclease_DUF559_bact"/>
</dbReference>
<dbReference type="InterPro" id="IPR007569">
    <property type="entry name" value="DUF559"/>
</dbReference>
<comment type="caution">
    <text evidence="2">The sequence shown here is derived from an EMBL/GenBank/DDBJ whole genome shotgun (WGS) entry which is preliminary data.</text>
</comment>
<keyword evidence="3" id="KW-1185">Reference proteome</keyword>
<reference evidence="2 3" key="1">
    <citation type="submission" date="2019-01" db="EMBL/GenBank/DDBJ databases">
        <title>Chengkuizengella sp. nov., isolated from deep-sea sediment of East Pacific Ocean.</title>
        <authorList>
            <person name="Yang J."/>
            <person name="Lai Q."/>
            <person name="Shao Z."/>
        </authorList>
    </citation>
    <scope>NUCLEOTIDE SEQUENCE [LARGE SCALE GENOMIC DNA]</scope>
    <source>
        <strain evidence="2 3">YPA3-1-1</strain>
    </source>
</reference>
<sequence length="160" mass="19095">MRLKENHMEVGTMPRDWNDYKKCFLKNKIDLYEATFKYYEENIPSPIERIAMIELVDEFQGEISLNKAKLETQKRIGKYTVDFYFQYINSFDEKLEIIIECDGHDFHEKTKEQAAHDKKRDRFLTEQGYFVLRFTGSEIVKEPRVITESIYSIIVKSDGI</sequence>
<gene>
    <name evidence="2" type="ORF">ERL59_20195</name>
</gene>
<evidence type="ECO:0000313" key="2">
    <source>
        <dbReference type="EMBL" id="NBI31252.1"/>
    </source>
</evidence>
<feature type="domain" description="DUF559" evidence="1">
    <location>
        <begin position="64"/>
        <end position="153"/>
    </location>
</feature>
<dbReference type="InterPro" id="IPR011335">
    <property type="entry name" value="Restrct_endonuc-II-like"/>
</dbReference>
<dbReference type="SUPFAM" id="SSF52980">
    <property type="entry name" value="Restriction endonuclease-like"/>
    <property type="match status" value="1"/>
</dbReference>
<evidence type="ECO:0000259" key="1">
    <source>
        <dbReference type="Pfam" id="PF04480"/>
    </source>
</evidence>
<evidence type="ECO:0000313" key="3">
    <source>
        <dbReference type="Proteomes" id="UP000448943"/>
    </source>
</evidence>
<proteinExistence type="predicted"/>
<dbReference type="EMBL" id="SIJB01000071">
    <property type="protein sequence ID" value="NBI31252.1"/>
    <property type="molecule type" value="Genomic_DNA"/>
</dbReference>
<dbReference type="Pfam" id="PF04480">
    <property type="entry name" value="DUF559"/>
    <property type="match status" value="1"/>
</dbReference>
<name>A0A6N9Q8R6_9BACL</name>
<organism evidence="2 3">
    <name type="scientific">Chengkuizengella marina</name>
    <dbReference type="NCBI Taxonomy" id="2507566"/>
    <lineage>
        <taxon>Bacteria</taxon>
        <taxon>Bacillati</taxon>
        <taxon>Bacillota</taxon>
        <taxon>Bacilli</taxon>
        <taxon>Bacillales</taxon>
        <taxon>Paenibacillaceae</taxon>
        <taxon>Chengkuizengella</taxon>
    </lineage>
</organism>
<protein>
    <submittedName>
        <fullName evidence="2">DUF559 domain-containing protein</fullName>
    </submittedName>
</protein>
<accession>A0A6N9Q8R6</accession>